<protein>
    <recommendedName>
        <fullName evidence="3">Nephrocystin 3-like N-terminal domain-containing protein</fullName>
    </recommendedName>
</protein>
<keyword evidence="5" id="KW-1185">Reference proteome</keyword>
<dbReference type="InterPro" id="IPR056884">
    <property type="entry name" value="NPHP3-like_N"/>
</dbReference>
<gene>
    <name evidence="4" type="ORF">HD556DRAFT_1487730</name>
</gene>
<dbReference type="RefSeq" id="XP_041157921.1">
    <property type="nucleotide sequence ID" value="XM_041308741.1"/>
</dbReference>
<feature type="compositionally biased region" description="Polar residues" evidence="2">
    <location>
        <begin position="599"/>
        <end position="610"/>
    </location>
</feature>
<feature type="region of interest" description="Disordered" evidence="2">
    <location>
        <begin position="933"/>
        <end position="1008"/>
    </location>
</feature>
<dbReference type="Proteomes" id="UP000719766">
    <property type="component" value="Unassembled WGS sequence"/>
</dbReference>
<evidence type="ECO:0000256" key="1">
    <source>
        <dbReference type="ARBA" id="ARBA00022737"/>
    </source>
</evidence>
<comment type="caution">
    <text evidence="4">The sequence shown here is derived from an EMBL/GenBank/DDBJ whole genome shotgun (WGS) entry which is preliminary data.</text>
</comment>
<feature type="region of interest" description="Disordered" evidence="2">
    <location>
        <begin position="595"/>
        <end position="624"/>
    </location>
</feature>
<sequence>MSEGTWEKFSQVAVKGAEHDSRERRPHPKCLEGTRVVLLNHIYGLSDTKEMNRLIWLHGTAGVGKSAVAFTVAERMRGLKMTEETKIETRLGGTFFFSRKHTKRRTTGYFFMTFAYQLAQKFPSVQTDVNRAILKDPTLLDPDKSLRKQMEGLFLQPLRKLQYRLRECPPLTFVVDALDECTHESPNEYSSESRDEGESESELIELISLLAQVLRDPDLPSIHILVTSRLEAHICEAMQNEDVRPLLCEIPVKISGEDVTPIISLDGADVDEDIYRFLEHSFRKLQNRSPTFPQPTQDQIEKLAIRAGRRFIVASTMMKFIDDPYNDPRDRLHLMLELTSELLPGTEVYELHDRILSTCADPKLAYLHLSVVAALTDPLPISQISELLGPGQGRDVEKVLVQLRSVIDVPPNRSLPVNIYHSSVRDYVSHRSNCSLYITSPHSLLAYSSLRLMVQELPGRSALLDALLALKKQSQVMEPHDPKNLTHSLSFVVQPPEPMQVLITLLWLRANHSSELQFWLGTQDGCAWLESLDGRAWLQTQEGKEWLQSQMAQSWLNISNQLQTQRGKNLVSLIQIIMTRIQSLVLQHPLRTQHEEISPRSQSQRFTLQTQHEEISPRSQSQRFPLPTQRMEISPPTWDPGGKDWLQTQGGKDWLQTQGGRHWVQTHGVPDWLQTKGGRQWLQTLGGQDWLQTLGGRIWLQKTHGKGWLQTHDGQDWLLTRGGNNWLQTPSARDWLQSPDGRDWLQTPQGHMWRLTTAWVAMEEFSNTLKAIKQYIIIPELSSQPAFQVIQQFKSLPDFLMFPVFLALRHQDHSTTSAFTQGHLPAAMEILHAMKAFSSFANKAHERSQSSSNVLNYACQNWAVHISRAPKPWNEKLAHIFKSFWDRHLLDWLERQWCVKDLQSCLTILAEGEKIAKYRTKADLRIQEHLLHTPDHLNNQSEAVGVSEGEKPAKEHLLQTPDRLNNQSEAVEVSEGEKPAKECLLKTPGHCWSPRPKDPSRGKPKDPR</sequence>
<feature type="domain" description="Nephrocystin 3-like N-terminal" evidence="3">
    <location>
        <begin position="49"/>
        <end position="229"/>
    </location>
</feature>
<dbReference type="PANTHER" id="PTHR10039">
    <property type="entry name" value="AMELOGENIN"/>
    <property type="match status" value="1"/>
</dbReference>
<feature type="compositionally biased region" description="Basic and acidic residues" evidence="2">
    <location>
        <begin position="948"/>
        <end position="957"/>
    </location>
</feature>
<dbReference type="OrthoDB" id="4760524at2759"/>
<dbReference type="EMBL" id="JABBWE010000046">
    <property type="protein sequence ID" value="KAG1790993.1"/>
    <property type="molecule type" value="Genomic_DNA"/>
</dbReference>
<feature type="compositionally biased region" description="Basic and acidic residues" evidence="2">
    <location>
        <begin position="975"/>
        <end position="984"/>
    </location>
</feature>
<evidence type="ECO:0000313" key="5">
    <source>
        <dbReference type="Proteomes" id="UP000719766"/>
    </source>
</evidence>
<dbReference type="SUPFAM" id="SSF51120">
    <property type="entry name" value="beta-Roll"/>
    <property type="match status" value="1"/>
</dbReference>
<dbReference type="SUPFAM" id="SSF52540">
    <property type="entry name" value="P-loop containing nucleoside triphosphate hydrolases"/>
    <property type="match status" value="1"/>
</dbReference>
<feature type="region of interest" description="Disordered" evidence="2">
    <location>
        <begin position="1"/>
        <end position="27"/>
    </location>
</feature>
<evidence type="ECO:0000313" key="4">
    <source>
        <dbReference type="EMBL" id="KAG1790993.1"/>
    </source>
</evidence>
<dbReference type="Gene3D" id="3.40.50.300">
    <property type="entry name" value="P-loop containing nucleotide triphosphate hydrolases"/>
    <property type="match status" value="1"/>
</dbReference>
<dbReference type="InterPro" id="IPR011049">
    <property type="entry name" value="Serralysin-like_metalloprot_C"/>
</dbReference>
<dbReference type="PANTHER" id="PTHR10039:SF14">
    <property type="entry name" value="NACHT DOMAIN-CONTAINING PROTEIN"/>
    <property type="match status" value="1"/>
</dbReference>
<reference evidence="4" key="1">
    <citation type="journal article" date="2020" name="New Phytol.">
        <title>Comparative genomics reveals dynamic genome evolution in host specialist ectomycorrhizal fungi.</title>
        <authorList>
            <person name="Lofgren L.A."/>
            <person name="Nguyen N.H."/>
            <person name="Vilgalys R."/>
            <person name="Ruytinx J."/>
            <person name="Liao H.L."/>
            <person name="Branco S."/>
            <person name="Kuo A."/>
            <person name="LaButti K."/>
            <person name="Lipzen A."/>
            <person name="Andreopoulos W."/>
            <person name="Pangilinan J."/>
            <person name="Riley R."/>
            <person name="Hundley H."/>
            <person name="Na H."/>
            <person name="Barry K."/>
            <person name="Grigoriev I.V."/>
            <person name="Stajich J.E."/>
            <person name="Kennedy P.G."/>
        </authorList>
    </citation>
    <scope>NUCLEOTIDE SEQUENCE</scope>
    <source>
        <strain evidence="4">S12</strain>
    </source>
</reference>
<proteinExistence type="predicted"/>
<organism evidence="4 5">
    <name type="scientific">Suillus plorans</name>
    <dbReference type="NCBI Taxonomy" id="116603"/>
    <lineage>
        <taxon>Eukaryota</taxon>
        <taxon>Fungi</taxon>
        <taxon>Dikarya</taxon>
        <taxon>Basidiomycota</taxon>
        <taxon>Agaricomycotina</taxon>
        <taxon>Agaricomycetes</taxon>
        <taxon>Agaricomycetidae</taxon>
        <taxon>Boletales</taxon>
        <taxon>Suillineae</taxon>
        <taxon>Suillaceae</taxon>
        <taxon>Suillus</taxon>
    </lineage>
</organism>
<dbReference type="GeneID" id="64602505"/>
<dbReference type="AlphaFoldDB" id="A0A9P7AJU8"/>
<feature type="compositionally biased region" description="Basic and acidic residues" evidence="2">
    <location>
        <begin position="995"/>
        <end position="1008"/>
    </location>
</feature>
<dbReference type="Pfam" id="PF24883">
    <property type="entry name" value="NPHP3_N"/>
    <property type="match status" value="1"/>
</dbReference>
<accession>A0A9P7AJU8</accession>
<evidence type="ECO:0000256" key="2">
    <source>
        <dbReference type="SAM" id="MobiDB-lite"/>
    </source>
</evidence>
<name>A0A9P7AJU8_9AGAM</name>
<keyword evidence="1" id="KW-0677">Repeat</keyword>
<evidence type="ECO:0000259" key="3">
    <source>
        <dbReference type="Pfam" id="PF24883"/>
    </source>
</evidence>
<dbReference type="InterPro" id="IPR027417">
    <property type="entry name" value="P-loop_NTPase"/>
</dbReference>